<evidence type="ECO:0000313" key="2">
    <source>
        <dbReference type="Proteomes" id="UP001163046"/>
    </source>
</evidence>
<keyword evidence="2" id="KW-1185">Reference proteome</keyword>
<proteinExistence type="predicted"/>
<dbReference type="OrthoDB" id="2194683at2759"/>
<comment type="caution">
    <text evidence="1">The sequence shown here is derived from an EMBL/GenBank/DDBJ whole genome shotgun (WGS) entry which is preliminary data.</text>
</comment>
<evidence type="ECO:0000313" key="1">
    <source>
        <dbReference type="EMBL" id="KAJ7363554.1"/>
    </source>
</evidence>
<name>A0A9W9YSK2_9CNID</name>
<gene>
    <name evidence="1" type="ORF">OS493_009713</name>
</gene>
<sequence>MEGLTEEFTIYKGNNLEANRLPQKHLSYKTQYLSYFGEGDLKWNLDSPEERWEYNWHKINQYLAGGIFSSVFNFPRLENPKETLQLLRTLEKLRKKFSDIESLKEKRNRGEELEENQLRKINKEAELKRKLQKLKQDFDDLGVLEEELFD</sequence>
<protein>
    <submittedName>
        <fullName evidence="1">Uncharacterized protein</fullName>
    </submittedName>
</protein>
<organism evidence="1 2">
    <name type="scientific">Desmophyllum pertusum</name>
    <dbReference type="NCBI Taxonomy" id="174260"/>
    <lineage>
        <taxon>Eukaryota</taxon>
        <taxon>Metazoa</taxon>
        <taxon>Cnidaria</taxon>
        <taxon>Anthozoa</taxon>
        <taxon>Hexacorallia</taxon>
        <taxon>Scleractinia</taxon>
        <taxon>Caryophylliina</taxon>
        <taxon>Caryophylliidae</taxon>
        <taxon>Desmophyllum</taxon>
    </lineage>
</organism>
<dbReference type="EMBL" id="MU827305">
    <property type="protein sequence ID" value="KAJ7363554.1"/>
    <property type="molecule type" value="Genomic_DNA"/>
</dbReference>
<accession>A0A9W9YSK2</accession>
<reference evidence="1" key="1">
    <citation type="submission" date="2023-01" db="EMBL/GenBank/DDBJ databases">
        <title>Genome assembly of the deep-sea coral Lophelia pertusa.</title>
        <authorList>
            <person name="Herrera S."/>
            <person name="Cordes E."/>
        </authorList>
    </citation>
    <scope>NUCLEOTIDE SEQUENCE</scope>
    <source>
        <strain evidence="1">USNM1676648</strain>
        <tissue evidence="1">Polyp</tissue>
    </source>
</reference>
<dbReference type="Proteomes" id="UP001163046">
    <property type="component" value="Unassembled WGS sequence"/>
</dbReference>
<dbReference type="AlphaFoldDB" id="A0A9W9YSK2"/>